<evidence type="ECO:0000256" key="5">
    <source>
        <dbReference type="ARBA" id="ARBA00022989"/>
    </source>
</evidence>
<evidence type="ECO:0000313" key="9">
    <source>
        <dbReference type="Proteomes" id="UP000199024"/>
    </source>
</evidence>
<dbReference type="STRING" id="474950.SAMN05421771_1543"/>
<sequence length="225" mass="24196">MQVWESFLLAFSALLPLINPFSSALVFLGLVGDAPQQTYRSLARRIAINNVIFLAIIELLGSAILKFFGISLPIVQLSGGIVIASIGWSVLNEPDSTASIRDKRDETEAVDEFGTRALEQKAFYPFTFPVTSGPGTLVAMLTLTARVDNHTLTNSLLGHLGIFLAVLLLSGLVYVCYAYAPAVTRKISPATAHGILRVVAFILVCIGVQIAWNGLATLLATVLKH</sequence>
<comment type="subcellular location">
    <subcellularLocation>
        <location evidence="1 7">Cell membrane</location>
        <topology evidence="1 7">Multi-pass membrane protein</topology>
    </subcellularLocation>
</comment>
<gene>
    <name evidence="8" type="ORF">SAMN05421771_1543</name>
</gene>
<evidence type="ECO:0000256" key="4">
    <source>
        <dbReference type="ARBA" id="ARBA00022692"/>
    </source>
</evidence>
<dbReference type="Proteomes" id="UP000199024">
    <property type="component" value="Unassembled WGS sequence"/>
</dbReference>
<feature type="transmembrane region" description="Helical" evidence="7">
    <location>
        <begin position="122"/>
        <end position="144"/>
    </location>
</feature>
<comment type="caution">
    <text evidence="7">Lacks conserved residue(s) required for the propagation of feature annotation.</text>
</comment>
<evidence type="ECO:0000256" key="2">
    <source>
        <dbReference type="ARBA" id="ARBA00009784"/>
    </source>
</evidence>
<keyword evidence="5 7" id="KW-1133">Transmembrane helix</keyword>
<evidence type="ECO:0000256" key="1">
    <source>
        <dbReference type="ARBA" id="ARBA00004651"/>
    </source>
</evidence>
<dbReference type="InterPro" id="IPR002771">
    <property type="entry name" value="Multi_antbiot-R_MarC"/>
</dbReference>
<feature type="transmembrane region" description="Helical" evidence="7">
    <location>
        <begin position="156"/>
        <end position="180"/>
    </location>
</feature>
<feature type="transmembrane region" description="Helical" evidence="7">
    <location>
        <begin position="72"/>
        <end position="91"/>
    </location>
</feature>
<dbReference type="PANTHER" id="PTHR33508">
    <property type="entry name" value="UPF0056 MEMBRANE PROTEIN YHCE"/>
    <property type="match status" value="1"/>
</dbReference>
<dbReference type="EMBL" id="FOZL01000001">
    <property type="protein sequence ID" value="SFS08830.1"/>
    <property type="molecule type" value="Genomic_DNA"/>
</dbReference>
<comment type="similarity">
    <text evidence="2 7">Belongs to the UPF0056 (MarC) family.</text>
</comment>
<name>A0A1I6LZG1_9BACT</name>
<keyword evidence="4 7" id="KW-0812">Transmembrane</keyword>
<keyword evidence="6 7" id="KW-0472">Membrane</keyword>
<dbReference type="OrthoDB" id="21094at2"/>
<dbReference type="PANTHER" id="PTHR33508:SF1">
    <property type="entry name" value="UPF0056 MEMBRANE PROTEIN YHCE"/>
    <property type="match status" value="1"/>
</dbReference>
<keyword evidence="3" id="KW-1003">Cell membrane</keyword>
<dbReference type="NCBIfam" id="TIGR00427">
    <property type="entry name" value="NAAT family transporter"/>
    <property type="match status" value="1"/>
</dbReference>
<dbReference type="RefSeq" id="WP_089838129.1">
    <property type="nucleotide sequence ID" value="NZ_FOZL01000001.1"/>
</dbReference>
<feature type="transmembrane region" description="Helical" evidence="7">
    <location>
        <begin position="200"/>
        <end position="223"/>
    </location>
</feature>
<reference evidence="8 9" key="1">
    <citation type="submission" date="2016-10" db="EMBL/GenBank/DDBJ databases">
        <authorList>
            <person name="de Groot N.N."/>
        </authorList>
    </citation>
    <scope>NUCLEOTIDE SEQUENCE [LARGE SCALE GENOMIC DNA]</scope>
    <source>
        <strain evidence="8 9">DSM 21001</strain>
    </source>
</reference>
<organism evidence="8 9">
    <name type="scientific">Granulicella pectinivorans</name>
    <dbReference type="NCBI Taxonomy" id="474950"/>
    <lineage>
        <taxon>Bacteria</taxon>
        <taxon>Pseudomonadati</taxon>
        <taxon>Acidobacteriota</taxon>
        <taxon>Terriglobia</taxon>
        <taxon>Terriglobales</taxon>
        <taxon>Acidobacteriaceae</taxon>
        <taxon>Granulicella</taxon>
    </lineage>
</organism>
<feature type="transmembrane region" description="Helical" evidence="7">
    <location>
        <begin position="47"/>
        <end position="65"/>
    </location>
</feature>
<evidence type="ECO:0000256" key="3">
    <source>
        <dbReference type="ARBA" id="ARBA00022475"/>
    </source>
</evidence>
<dbReference type="Pfam" id="PF01914">
    <property type="entry name" value="MarC"/>
    <property type="match status" value="1"/>
</dbReference>
<evidence type="ECO:0000313" key="8">
    <source>
        <dbReference type="EMBL" id="SFS08830.1"/>
    </source>
</evidence>
<dbReference type="GO" id="GO:0005886">
    <property type="term" value="C:plasma membrane"/>
    <property type="evidence" value="ECO:0007669"/>
    <property type="project" value="UniProtKB-SubCell"/>
</dbReference>
<keyword evidence="9" id="KW-1185">Reference proteome</keyword>
<protein>
    <recommendedName>
        <fullName evidence="7">UPF0056 membrane protein</fullName>
    </recommendedName>
</protein>
<dbReference type="AlphaFoldDB" id="A0A1I6LZG1"/>
<evidence type="ECO:0000256" key="6">
    <source>
        <dbReference type="ARBA" id="ARBA00023136"/>
    </source>
</evidence>
<evidence type="ECO:0000256" key="7">
    <source>
        <dbReference type="RuleBase" id="RU362048"/>
    </source>
</evidence>
<accession>A0A1I6LZG1</accession>
<proteinExistence type="inferred from homology"/>